<dbReference type="PANTHER" id="PTHR23430">
    <property type="entry name" value="HISTONE H2A"/>
    <property type="match status" value="1"/>
</dbReference>
<organism evidence="2 3">
    <name type="scientific">Eragrostis curvula</name>
    <name type="common">weeping love grass</name>
    <dbReference type="NCBI Taxonomy" id="38414"/>
    <lineage>
        <taxon>Eukaryota</taxon>
        <taxon>Viridiplantae</taxon>
        <taxon>Streptophyta</taxon>
        <taxon>Embryophyta</taxon>
        <taxon>Tracheophyta</taxon>
        <taxon>Spermatophyta</taxon>
        <taxon>Magnoliopsida</taxon>
        <taxon>Liliopsida</taxon>
        <taxon>Poales</taxon>
        <taxon>Poaceae</taxon>
        <taxon>PACMAD clade</taxon>
        <taxon>Chloridoideae</taxon>
        <taxon>Eragrostideae</taxon>
        <taxon>Eragrostidinae</taxon>
        <taxon>Eragrostis</taxon>
    </lineage>
</organism>
<dbReference type="Gene3D" id="1.10.20.10">
    <property type="entry name" value="Histone, subunit A"/>
    <property type="match status" value="1"/>
</dbReference>
<proteinExistence type="predicted"/>
<dbReference type="AlphaFoldDB" id="A0A5J9U398"/>
<name>A0A5J9U398_9POAL</name>
<dbReference type="InterPro" id="IPR002119">
    <property type="entry name" value="Histone_H2A"/>
</dbReference>
<gene>
    <name evidence="2" type="ORF">EJB05_34241</name>
</gene>
<evidence type="ECO:0000313" key="3">
    <source>
        <dbReference type="Proteomes" id="UP000324897"/>
    </source>
</evidence>
<accession>A0A5J9U398</accession>
<dbReference type="SUPFAM" id="SSF47113">
    <property type="entry name" value="Histone-fold"/>
    <property type="match status" value="1"/>
</dbReference>
<dbReference type="Proteomes" id="UP000324897">
    <property type="component" value="Chromosome 7"/>
</dbReference>
<protein>
    <recommendedName>
        <fullName evidence="1">Histone H2A C-terminal domain-containing protein</fullName>
    </recommendedName>
</protein>
<dbReference type="OrthoDB" id="10253031at2759"/>
<comment type="caution">
    <text evidence="2">The sequence shown here is derived from an EMBL/GenBank/DDBJ whole genome shotgun (WGS) entry which is preliminary data.</text>
</comment>
<dbReference type="InterPro" id="IPR009072">
    <property type="entry name" value="Histone-fold"/>
</dbReference>
<evidence type="ECO:0000313" key="2">
    <source>
        <dbReference type="EMBL" id="TVU18163.1"/>
    </source>
</evidence>
<dbReference type="PRINTS" id="PR00620">
    <property type="entry name" value="HISTONEH2A"/>
</dbReference>
<evidence type="ECO:0000259" key="1">
    <source>
        <dbReference type="Pfam" id="PF16211"/>
    </source>
</evidence>
<feature type="domain" description="Histone H2A C-terminal" evidence="1">
    <location>
        <begin position="30"/>
        <end position="63"/>
    </location>
</feature>
<reference evidence="2 3" key="1">
    <citation type="journal article" date="2019" name="Sci. Rep.">
        <title>A high-quality genome of Eragrostis curvula grass provides insights into Poaceae evolution and supports new strategies to enhance forage quality.</title>
        <authorList>
            <person name="Carballo J."/>
            <person name="Santos B.A.C.M."/>
            <person name="Zappacosta D."/>
            <person name="Garbus I."/>
            <person name="Selva J.P."/>
            <person name="Gallo C.A."/>
            <person name="Diaz A."/>
            <person name="Albertini E."/>
            <person name="Caccamo M."/>
            <person name="Echenique V."/>
        </authorList>
    </citation>
    <scope>NUCLEOTIDE SEQUENCE [LARGE SCALE GENOMIC DNA]</scope>
    <source>
        <strain evidence="3">cv. Victoria</strain>
        <tissue evidence="2">Leaf</tissue>
    </source>
</reference>
<dbReference type="GO" id="GO:0000786">
    <property type="term" value="C:nucleosome"/>
    <property type="evidence" value="ECO:0007669"/>
    <property type="project" value="InterPro"/>
</dbReference>
<dbReference type="Pfam" id="PF16211">
    <property type="entry name" value="Histone_H2A_C"/>
    <property type="match status" value="1"/>
</dbReference>
<dbReference type="InterPro" id="IPR032454">
    <property type="entry name" value="Histone_H2A_C"/>
</dbReference>
<dbReference type="GO" id="GO:0003677">
    <property type="term" value="F:DNA binding"/>
    <property type="evidence" value="ECO:0007669"/>
    <property type="project" value="InterPro"/>
</dbReference>
<dbReference type="EMBL" id="RWGY01000029">
    <property type="protein sequence ID" value="TVU18163.1"/>
    <property type="molecule type" value="Genomic_DNA"/>
</dbReference>
<sequence>MVVLARYGSGRNNKTCIIPCHILLAIRNAKELNKLLAGVTITHAGVLPNICPEMLPKNALEKANSCRSQKVNSHYRKSTLCQVP</sequence>
<dbReference type="Gramene" id="TVU18163">
    <property type="protein sequence ID" value="TVU18163"/>
    <property type="gene ID" value="EJB05_34241"/>
</dbReference>
<dbReference type="GO" id="GO:0030527">
    <property type="term" value="F:structural constituent of chromatin"/>
    <property type="evidence" value="ECO:0007669"/>
    <property type="project" value="InterPro"/>
</dbReference>
<dbReference type="GO" id="GO:0046982">
    <property type="term" value="F:protein heterodimerization activity"/>
    <property type="evidence" value="ECO:0007669"/>
    <property type="project" value="InterPro"/>
</dbReference>
<feature type="non-terminal residue" evidence="2">
    <location>
        <position position="1"/>
    </location>
</feature>
<keyword evidence="3" id="KW-1185">Reference proteome</keyword>